<comment type="caution">
    <text evidence="1">The sequence shown here is derived from an EMBL/GenBank/DDBJ whole genome shotgun (WGS) entry which is preliminary data.</text>
</comment>
<evidence type="ECO:0000313" key="1">
    <source>
        <dbReference type="EMBL" id="RXI37923.1"/>
    </source>
</evidence>
<proteinExistence type="predicted"/>
<dbReference type="SUPFAM" id="SSF46955">
    <property type="entry name" value="Putative DNA-binding domain"/>
    <property type="match status" value="1"/>
</dbReference>
<sequence length="82" mass="9561">MNIKEETEIIKRELDELFPRTPNLNAKQVATYLNVSVQCLENWRKKSIGPAFRQNPELKKSSVSYAKRDVAEYYALSRVETL</sequence>
<dbReference type="Proteomes" id="UP000290378">
    <property type="component" value="Unassembled WGS sequence"/>
</dbReference>
<protein>
    <submittedName>
        <fullName evidence="1">Uncharacterized protein</fullName>
    </submittedName>
</protein>
<evidence type="ECO:0000313" key="2">
    <source>
        <dbReference type="Proteomes" id="UP000290378"/>
    </source>
</evidence>
<organism evidence="1 2">
    <name type="scientific">Arcobacter cloacae</name>
    <dbReference type="NCBI Taxonomy" id="1054034"/>
    <lineage>
        <taxon>Bacteria</taxon>
        <taxon>Pseudomonadati</taxon>
        <taxon>Campylobacterota</taxon>
        <taxon>Epsilonproteobacteria</taxon>
        <taxon>Campylobacterales</taxon>
        <taxon>Arcobacteraceae</taxon>
        <taxon>Arcobacter</taxon>
    </lineage>
</organism>
<dbReference type="RefSeq" id="WP_129014370.1">
    <property type="nucleotide sequence ID" value="NZ_CBCSEI010000019.1"/>
</dbReference>
<dbReference type="AlphaFoldDB" id="A0A6M8NKP1"/>
<dbReference type="EMBL" id="NXII01000022">
    <property type="protein sequence ID" value="RXI37923.1"/>
    <property type="molecule type" value="Genomic_DNA"/>
</dbReference>
<reference evidence="1 2" key="1">
    <citation type="submission" date="2017-09" db="EMBL/GenBank/DDBJ databases">
        <title>Genomics of the genus Arcobacter.</title>
        <authorList>
            <person name="Perez-Cataluna A."/>
            <person name="Figueras M.J."/>
            <person name="Salas-Masso N."/>
        </authorList>
    </citation>
    <scope>NUCLEOTIDE SEQUENCE [LARGE SCALE GENOMIC DNA]</scope>
    <source>
        <strain evidence="1 2">CECT 7834</strain>
    </source>
</reference>
<name>A0A6M8NKP1_9BACT</name>
<gene>
    <name evidence="1" type="ORF">CP963_11755</name>
</gene>
<dbReference type="InterPro" id="IPR009061">
    <property type="entry name" value="DNA-bd_dom_put_sf"/>
</dbReference>
<accession>A0A6M8NKP1</accession>
<keyword evidence="2" id="KW-1185">Reference proteome</keyword>